<accession>I4C6G7</accession>
<sequence length="216" mass="23726">MNSVAPALFSATGLKFRIGFQNVSPGTTFVLNQGKTVWISGPSGKGKSTLLRTIARLAEPAGGDMFLQGISWQNIAALSWRMRIVYIQQKPVLFRGTVCENLRKAFSFRCRSSAVFDEKTAQSLLSRLLLPSDIMDRDAISLSVGEGARVTLVRALLVDPEILLIDEITAALDRESRDEVISLIQEWLLADGRGVVAVSHDDRLKELLPGTEIVLE</sequence>
<dbReference type="SMART" id="SM00382">
    <property type="entry name" value="AAA"/>
    <property type="match status" value="1"/>
</dbReference>
<proteinExistence type="predicted"/>
<reference evidence="5" key="1">
    <citation type="submission" date="2012-06" db="EMBL/GenBank/DDBJ databases">
        <title>Complete sequence of chromosome of Desulfomonile tiedjei DSM 6799.</title>
        <authorList>
            <person name="Lucas S."/>
            <person name="Copeland A."/>
            <person name="Lapidus A."/>
            <person name="Glavina del Rio T."/>
            <person name="Dalin E."/>
            <person name="Tice H."/>
            <person name="Bruce D."/>
            <person name="Goodwin L."/>
            <person name="Pitluck S."/>
            <person name="Peters L."/>
            <person name="Ovchinnikova G."/>
            <person name="Zeytun A."/>
            <person name="Lu M."/>
            <person name="Kyrpides N."/>
            <person name="Mavromatis K."/>
            <person name="Ivanova N."/>
            <person name="Brettin T."/>
            <person name="Detter J.C."/>
            <person name="Han C."/>
            <person name="Larimer F."/>
            <person name="Land M."/>
            <person name="Hauser L."/>
            <person name="Markowitz V."/>
            <person name="Cheng J.-F."/>
            <person name="Hugenholtz P."/>
            <person name="Woyke T."/>
            <person name="Wu D."/>
            <person name="Spring S."/>
            <person name="Schroeder M."/>
            <person name="Brambilla E."/>
            <person name="Klenk H.-P."/>
            <person name="Eisen J.A."/>
        </authorList>
    </citation>
    <scope>NUCLEOTIDE SEQUENCE [LARGE SCALE GENOMIC DNA]</scope>
    <source>
        <strain evidence="5">ATCC 49306 / DSM 6799 / DCB-1</strain>
    </source>
</reference>
<dbReference type="RefSeq" id="WP_014810300.1">
    <property type="nucleotide sequence ID" value="NC_018025.1"/>
</dbReference>
<evidence type="ECO:0000256" key="1">
    <source>
        <dbReference type="ARBA" id="ARBA00022741"/>
    </source>
</evidence>
<dbReference type="InterPro" id="IPR003439">
    <property type="entry name" value="ABC_transporter-like_ATP-bd"/>
</dbReference>
<dbReference type="Proteomes" id="UP000006055">
    <property type="component" value="Chromosome"/>
</dbReference>
<dbReference type="PROSITE" id="PS50893">
    <property type="entry name" value="ABC_TRANSPORTER_2"/>
    <property type="match status" value="1"/>
</dbReference>
<dbReference type="GO" id="GO:0016887">
    <property type="term" value="F:ATP hydrolysis activity"/>
    <property type="evidence" value="ECO:0007669"/>
    <property type="project" value="InterPro"/>
</dbReference>
<dbReference type="SUPFAM" id="SSF52540">
    <property type="entry name" value="P-loop containing nucleoside triphosphate hydrolases"/>
    <property type="match status" value="1"/>
</dbReference>
<dbReference type="InterPro" id="IPR003593">
    <property type="entry name" value="AAA+_ATPase"/>
</dbReference>
<dbReference type="GO" id="GO:0005524">
    <property type="term" value="F:ATP binding"/>
    <property type="evidence" value="ECO:0007669"/>
    <property type="project" value="UniProtKB-KW"/>
</dbReference>
<protein>
    <submittedName>
        <fullName evidence="4">ABC-type uncharacterized transport system, ATPase component</fullName>
    </submittedName>
</protein>
<dbReference type="eggNOG" id="COG1136">
    <property type="taxonomic scope" value="Bacteria"/>
</dbReference>
<evidence type="ECO:0000259" key="3">
    <source>
        <dbReference type="PROSITE" id="PS50893"/>
    </source>
</evidence>
<feature type="domain" description="ABC transporter" evidence="3">
    <location>
        <begin position="9"/>
        <end position="216"/>
    </location>
</feature>
<dbReference type="AlphaFoldDB" id="I4C6G7"/>
<dbReference type="InterPro" id="IPR027417">
    <property type="entry name" value="P-loop_NTPase"/>
</dbReference>
<organism evidence="4 5">
    <name type="scientific">Desulfomonile tiedjei (strain ATCC 49306 / DSM 6799 / DCB-1)</name>
    <dbReference type="NCBI Taxonomy" id="706587"/>
    <lineage>
        <taxon>Bacteria</taxon>
        <taxon>Pseudomonadati</taxon>
        <taxon>Thermodesulfobacteriota</taxon>
        <taxon>Desulfomonilia</taxon>
        <taxon>Desulfomonilales</taxon>
        <taxon>Desulfomonilaceae</taxon>
        <taxon>Desulfomonile</taxon>
    </lineage>
</organism>
<dbReference type="KEGG" id="dti:Desti_2477"/>
<name>I4C6G7_DESTA</name>
<evidence type="ECO:0000313" key="5">
    <source>
        <dbReference type="Proteomes" id="UP000006055"/>
    </source>
</evidence>
<dbReference type="Gene3D" id="3.40.50.300">
    <property type="entry name" value="P-loop containing nucleotide triphosphate hydrolases"/>
    <property type="match status" value="1"/>
</dbReference>
<evidence type="ECO:0000313" key="4">
    <source>
        <dbReference type="EMBL" id="AFM25158.1"/>
    </source>
</evidence>
<keyword evidence="2" id="KW-0067">ATP-binding</keyword>
<evidence type="ECO:0000256" key="2">
    <source>
        <dbReference type="ARBA" id="ARBA00022840"/>
    </source>
</evidence>
<dbReference type="STRING" id="706587.Desti_2477"/>
<dbReference type="OrthoDB" id="9809450at2"/>
<keyword evidence="5" id="KW-1185">Reference proteome</keyword>
<dbReference type="HOGENOM" id="CLU_000604_1_22_7"/>
<gene>
    <name evidence="4" type="ordered locus">Desti_2477</name>
</gene>
<dbReference type="PANTHER" id="PTHR43119">
    <property type="entry name" value="ABC TRANSPORT PROTEIN ATP-BINDING COMPONENT-RELATED"/>
    <property type="match status" value="1"/>
</dbReference>
<dbReference type="PANTHER" id="PTHR43119:SF1">
    <property type="entry name" value="ABC TRANSPORTER DOMAIN-CONTAINING PROTEIN"/>
    <property type="match status" value="1"/>
</dbReference>
<dbReference type="Pfam" id="PF00005">
    <property type="entry name" value="ABC_tran"/>
    <property type="match status" value="1"/>
</dbReference>
<dbReference type="EMBL" id="CP003360">
    <property type="protein sequence ID" value="AFM25158.1"/>
    <property type="molecule type" value="Genomic_DNA"/>
</dbReference>
<keyword evidence="1" id="KW-0547">Nucleotide-binding</keyword>